<feature type="transmembrane region" description="Helical" evidence="12">
    <location>
        <begin position="76"/>
        <end position="97"/>
    </location>
</feature>
<name>A0A7R8V139_HERIL</name>
<proteinExistence type="inferred from homology"/>
<keyword evidence="11 12" id="KW-0472">Membrane</keyword>
<evidence type="ECO:0000256" key="3">
    <source>
        <dbReference type="ARBA" id="ARBA00007809"/>
    </source>
</evidence>
<dbReference type="OMA" id="VEFRFGM"/>
<keyword evidence="7 12" id="KW-0812">Transmembrane</keyword>
<evidence type="ECO:0000256" key="4">
    <source>
        <dbReference type="ARBA" id="ARBA00022448"/>
    </source>
</evidence>
<evidence type="ECO:0000256" key="12">
    <source>
        <dbReference type="RuleBase" id="RU910715"/>
    </source>
</evidence>
<dbReference type="GO" id="GO:0005886">
    <property type="term" value="C:plasma membrane"/>
    <property type="evidence" value="ECO:0007669"/>
    <property type="project" value="UniProtKB-SubCell"/>
</dbReference>
<evidence type="ECO:0000256" key="7">
    <source>
        <dbReference type="ARBA" id="ARBA00022692"/>
    </source>
</evidence>
<evidence type="ECO:0000256" key="1">
    <source>
        <dbReference type="ARBA" id="ARBA00004651"/>
    </source>
</evidence>
<evidence type="ECO:0000313" key="13">
    <source>
        <dbReference type="EMBL" id="CAD7090758.1"/>
    </source>
</evidence>
<keyword evidence="10" id="KW-0333">Golgi apparatus</keyword>
<evidence type="ECO:0000313" key="14">
    <source>
        <dbReference type="Proteomes" id="UP000594454"/>
    </source>
</evidence>
<comment type="similarity">
    <text evidence="3 12">Belongs to the SWEET sugar transporter family.</text>
</comment>
<keyword evidence="8" id="KW-0677">Repeat</keyword>
<protein>
    <recommendedName>
        <fullName evidence="12">Sugar transporter SWEET</fullName>
    </recommendedName>
</protein>
<organism evidence="13 14">
    <name type="scientific">Hermetia illucens</name>
    <name type="common">Black soldier fly</name>
    <dbReference type="NCBI Taxonomy" id="343691"/>
    <lineage>
        <taxon>Eukaryota</taxon>
        <taxon>Metazoa</taxon>
        <taxon>Ecdysozoa</taxon>
        <taxon>Arthropoda</taxon>
        <taxon>Hexapoda</taxon>
        <taxon>Insecta</taxon>
        <taxon>Pterygota</taxon>
        <taxon>Neoptera</taxon>
        <taxon>Endopterygota</taxon>
        <taxon>Diptera</taxon>
        <taxon>Brachycera</taxon>
        <taxon>Stratiomyomorpha</taxon>
        <taxon>Stratiomyidae</taxon>
        <taxon>Hermetiinae</taxon>
        <taxon>Hermetia</taxon>
    </lineage>
</organism>
<feature type="transmembrane region" description="Helical" evidence="12">
    <location>
        <begin position="133"/>
        <end position="152"/>
    </location>
</feature>
<accession>A0A7R8V139</accession>
<dbReference type="InterPro" id="IPR004316">
    <property type="entry name" value="SWEET_rpt"/>
</dbReference>
<dbReference type="PANTHER" id="PTHR10791">
    <property type="entry name" value="RAG1-ACTIVATING PROTEIN 1"/>
    <property type="match status" value="1"/>
</dbReference>
<evidence type="ECO:0000256" key="6">
    <source>
        <dbReference type="ARBA" id="ARBA00022597"/>
    </source>
</evidence>
<comment type="subcellular location">
    <subcellularLocation>
        <location evidence="1 12">Cell membrane</location>
        <topology evidence="1 12">Multi-pass membrane protein</topology>
    </subcellularLocation>
    <subcellularLocation>
        <location evidence="2">Golgi apparatus membrane</location>
        <topology evidence="2">Multi-pass membrane protein</topology>
    </subcellularLocation>
</comment>
<feature type="transmembrane region" description="Helical" evidence="12">
    <location>
        <begin position="12"/>
        <end position="32"/>
    </location>
</feature>
<evidence type="ECO:0000256" key="5">
    <source>
        <dbReference type="ARBA" id="ARBA00022475"/>
    </source>
</evidence>
<dbReference type="Gene3D" id="1.20.1280.290">
    <property type="match status" value="2"/>
</dbReference>
<feature type="transmembrane region" description="Helical" evidence="12">
    <location>
        <begin position="44"/>
        <end position="64"/>
    </location>
</feature>
<feature type="transmembrane region" description="Helical" evidence="12">
    <location>
        <begin position="192"/>
        <end position="212"/>
    </location>
</feature>
<feature type="transmembrane region" description="Helical" evidence="12">
    <location>
        <begin position="103"/>
        <end position="121"/>
    </location>
</feature>
<keyword evidence="6 12" id="KW-0762">Sugar transport</keyword>
<dbReference type="Pfam" id="PF03083">
    <property type="entry name" value="MtN3_slv"/>
    <property type="match status" value="2"/>
</dbReference>
<dbReference type="FunCoup" id="A0A7R8V139">
    <property type="interactions" value="188"/>
</dbReference>
<gene>
    <name evidence="13" type="ORF">HERILL_LOCUS13220</name>
</gene>
<comment type="function">
    <text evidence="12">Mediates sugar transport across membranes.</text>
</comment>
<keyword evidence="4 12" id="KW-0813">Transport</keyword>
<feature type="transmembrane region" description="Helical" evidence="12">
    <location>
        <begin position="164"/>
        <end position="185"/>
    </location>
</feature>
<dbReference type="GO" id="GO:0051119">
    <property type="term" value="F:sugar transmembrane transporter activity"/>
    <property type="evidence" value="ECO:0007669"/>
    <property type="project" value="InterPro"/>
</dbReference>
<dbReference type="GO" id="GO:0000139">
    <property type="term" value="C:Golgi membrane"/>
    <property type="evidence" value="ECO:0007669"/>
    <property type="project" value="UniProtKB-SubCell"/>
</dbReference>
<dbReference type="EMBL" id="LR899013">
    <property type="protein sequence ID" value="CAD7090758.1"/>
    <property type="molecule type" value="Genomic_DNA"/>
</dbReference>
<dbReference type="OrthoDB" id="409725at2759"/>
<evidence type="ECO:0000256" key="11">
    <source>
        <dbReference type="ARBA" id="ARBA00023136"/>
    </source>
</evidence>
<dbReference type="AlphaFoldDB" id="A0A7R8V139"/>
<dbReference type="PANTHER" id="PTHR10791:SF5">
    <property type="entry name" value="SUGAR TRANSPORTER SWEET"/>
    <property type="match status" value="1"/>
</dbReference>
<keyword evidence="14" id="KW-1185">Reference proteome</keyword>
<keyword evidence="9 12" id="KW-1133">Transmembrane helix</keyword>
<reference evidence="13 14" key="1">
    <citation type="submission" date="2020-11" db="EMBL/GenBank/DDBJ databases">
        <authorList>
            <person name="Wallbank WR R."/>
            <person name="Pardo Diaz C."/>
            <person name="Kozak K."/>
            <person name="Martin S."/>
            <person name="Jiggins C."/>
            <person name="Moest M."/>
            <person name="Warren A I."/>
            <person name="Generalovic N T."/>
            <person name="Byers J.R.P. K."/>
            <person name="Montejo-Kovacevich G."/>
            <person name="Yen C E."/>
        </authorList>
    </citation>
    <scope>NUCLEOTIDE SEQUENCE [LARGE SCALE GENOMIC DNA]</scope>
</reference>
<dbReference type="FunFam" id="1.20.1280.290:FF:000004">
    <property type="entry name" value="Sugar transporter SWEET"/>
    <property type="match status" value="1"/>
</dbReference>
<keyword evidence="5" id="KW-1003">Cell membrane</keyword>
<evidence type="ECO:0000256" key="2">
    <source>
        <dbReference type="ARBA" id="ARBA00004653"/>
    </source>
</evidence>
<evidence type="ECO:0000256" key="10">
    <source>
        <dbReference type="ARBA" id="ARBA00023034"/>
    </source>
</evidence>
<dbReference type="Proteomes" id="UP000594454">
    <property type="component" value="Chromosome 5"/>
</dbReference>
<evidence type="ECO:0000256" key="8">
    <source>
        <dbReference type="ARBA" id="ARBA00022737"/>
    </source>
</evidence>
<dbReference type="InterPro" id="IPR047664">
    <property type="entry name" value="SWEET"/>
</dbReference>
<dbReference type="InParanoid" id="A0A7R8V139"/>
<evidence type="ECO:0000256" key="9">
    <source>
        <dbReference type="ARBA" id="ARBA00022989"/>
    </source>
</evidence>
<sequence length="228" mass="24989">MEALGAILKPHAALIGQIASTITFVQFLSPALMLNTIRQRGSSAGFPFMPFIGGFVLTILSLKFASVIEDDAMIKVNLLGFGLNVIYSCVFYFYTPPKDKNKLWAQIGLAGLLSAICVVYCEYEDPKKLEFRLGLIVTAWLIILVGSPFLSLGEMIRNKSVGNMPISIVGSGTLVSFAWMVYGLAIQNTVIVVQNLILFSMGAIQIFLYIIYPPKPAPSADLKKKKEK</sequence>